<dbReference type="CDD" id="cd21037">
    <property type="entry name" value="MLKL_NTD"/>
    <property type="match status" value="1"/>
</dbReference>
<dbReference type="InterPro" id="IPR051681">
    <property type="entry name" value="Ser/Thr_Kinases-Pseudokinases"/>
</dbReference>
<evidence type="ECO:0000256" key="4">
    <source>
        <dbReference type="ARBA" id="ARBA00022840"/>
    </source>
</evidence>
<accession>A0A5N5QD13</accession>
<keyword evidence="4" id="KW-0067">ATP-binding</keyword>
<sequence>MLDVILHGSINFVELASSSGILPALPAACLILEQIWNSVEQVKVNKERCKVLRARCIYIFITIRDNAQGLEQTVLNQTIEDFITTIKGIHSSMNKWADWNSLKSFVKNDEITMEIERNMGQLDACCQNFQIATSLQLFSLSTQMDEAREFDKRELKNMMLTMLENQEELREDMGLLLVNMEKFTDVMKTFQLELRSHEVGSTTHRNISRGLLGMQQASGQLPPIAFLEGHECSIVNPTPIAGGAVYDVYEGLWLGEEKVAVKALRSSKASGDNVRRFNRQVDIWHRMKSKYILRFYGVATLPGTTSFYLVSPWCENGDAPKYLKRNPNADRLKLILEIAYGLRYLHSQNPPIAHGSLQGSNVLIGDGGGALLADFGLAKALEDLTAVPFTQSTGANGCYRWMAPELHEDGGQMTLKSDIYSWAMTALELYSDKVPYSRIKMPGSVVMEVALGRKPERPKAGTNTGNTTGGREGIEIPDRLWNLLVQCWARDATQRPTIQELIAELEDMKRQGSIFMEM</sequence>
<dbReference type="InterPro" id="IPR000719">
    <property type="entry name" value="Prot_kinase_dom"/>
</dbReference>
<keyword evidence="7" id="KW-1185">Reference proteome</keyword>
<dbReference type="Gene3D" id="1.20.930.20">
    <property type="entry name" value="Adaptor protein Cbl, N-terminal domain"/>
    <property type="match status" value="1"/>
</dbReference>
<dbReference type="Pfam" id="PF07714">
    <property type="entry name" value="PK_Tyr_Ser-Thr"/>
    <property type="match status" value="1"/>
</dbReference>
<evidence type="ECO:0000256" key="2">
    <source>
        <dbReference type="ARBA" id="ARBA00022741"/>
    </source>
</evidence>
<dbReference type="InterPro" id="IPR001245">
    <property type="entry name" value="Ser-Thr/Tyr_kinase_cat_dom"/>
</dbReference>
<dbReference type="InterPro" id="IPR011009">
    <property type="entry name" value="Kinase-like_dom_sf"/>
</dbReference>
<keyword evidence="2" id="KW-0547">Nucleotide-binding</keyword>
<dbReference type="GO" id="GO:0004674">
    <property type="term" value="F:protein serine/threonine kinase activity"/>
    <property type="evidence" value="ECO:0007669"/>
    <property type="project" value="TreeGrafter"/>
</dbReference>
<dbReference type="Proteomes" id="UP000383932">
    <property type="component" value="Unassembled WGS sequence"/>
</dbReference>
<evidence type="ECO:0000313" key="7">
    <source>
        <dbReference type="Proteomes" id="UP000383932"/>
    </source>
</evidence>
<keyword evidence="1" id="KW-0808">Transferase</keyword>
<evidence type="ECO:0000256" key="3">
    <source>
        <dbReference type="ARBA" id="ARBA00022777"/>
    </source>
</evidence>
<evidence type="ECO:0000256" key="1">
    <source>
        <dbReference type="ARBA" id="ARBA00022679"/>
    </source>
</evidence>
<dbReference type="InterPro" id="IPR059179">
    <property type="entry name" value="MLKL-like_MCAfunc"/>
</dbReference>
<evidence type="ECO:0000313" key="6">
    <source>
        <dbReference type="EMBL" id="KAB5589635.1"/>
    </source>
</evidence>
<dbReference type="AlphaFoldDB" id="A0A5N5QD13"/>
<dbReference type="Gene3D" id="1.10.510.10">
    <property type="entry name" value="Transferase(Phosphotransferase) domain 1"/>
    <property type="match status" value="1"/>
</dbReference>
<dbReference type="SUPFAM" id="SSF56112">
    <property type="entry name" value="Protein kinase-like (PK-like)"/>
    <property type="match status" value="1"/>
</dbReference>
<protein>
    <recommendedName>
        <fullName evidence="5">Protein kinase domain-containing protein</fullName>
    </recommendedName>
</protein>
<dbReference type="InterPro" id="IPR036537">
    <property type="entry name" value="Adaptor_Cbl_N_dom_sf"/>
</dbReference>
<reference evidence="6 7" key="1">
    <citation type="journal article" date="2019" name="Fungal Biol. Biotechnol.">
        <title>Draft genome sequence of fastidious pathogen Ceratobasidium theobromae, which causes vascular-streak dieback in Theobroma cacao.</title>
        <authorList>
            <person name="Ali S.S."/>
            <person name="Asman A."/>
            <person name="Shao J."/>
            <person name="Firmansyah A.P."/>
            <person name="Susilo A.W."/>
            <person name="Rosmana A."/>
            <person name="McMahon P."/>
            <person name="Junaid M."/>
            <person name="Guest D."/>
            <person name="Kheng T.Y."/>
            <person name="Meinhardt L.W."/>
            <person name="Bailey B.A."/>
        </authorList>
    </citation>
    <scope>NUCLEOTIDE SEQUENCE [LARGE SCALE GENOMIC DNA]</scope>
    <source>
        <strain evidence="6 7">CT2</strain>
    </source>
</reference>
<dbReference type="PROSITE" id="PS50011">
    <property type="entry name" value="PROTEIN_KINASE_DOM"/>
    <property type="match status" value="1"/>
</dbReference>
<dbReference type="OrthoDB" id="4062651at2759"/>
<dbReference type="GO" id="GO:0007166">
    <property type="term" value="P:cell surface receptor signaling pathway"/>
    <property type="evidence" value="ECO:0007669"/>
    <property type="project" value="InterPro"/>
</dbReference>
<organism evidence="6 7">
    <name type="scientific">Ceratobasidium theobromae</name>
    <dbReference type="NCBI Taxonomy" id="1582974"/>
    <lineage>
        <taxon>Eukaryota</taxon>
        <taxon>Fungi</taxon>
        <taxon>Dikarya</taxon>
        <taxon>Basidiomycota</taxon>
        <taxon>Agaricomycotina</taxon>
        <taxon>Agaricomycetes</taxon>
        <taxon>Cantharellales</taxon>
        <taxon>Ceratobasidiaceae</taxon>
        <taxon>Ceratobasidium</taxon>
    </lineage>
</organism>
<comment type="caution">
    <text evidence="6">The sequence shown here is derived from an EMBL/GenBank/DDBJ whole genome shotgun (WGS) entry which is preliminary data.</text>
</comment>
<feature type="domain" description="Protein kinase" evidence="5">
    <location>
        <begin position="234"/>
        <end position="516"/>
    </location>
</feature>
<evidence type="ECO:0000259" key="5">
    <source>
        <dbReference type="PROSITE" id="PS50011"/>
    </source>
</evidence>
<dbReference type="PANTHER" id="PTHR44329">
    <property type="entry name" value="SERINE/THREONINE-PROTEIN KINASE TNNI3K-RELATED"/>
    <property type="match status" value="1"/>
</dbReference>
<dbReference type="PANTHER" id="PTHR44329:SF288">
    <property type="entry name" value="MITOGEN-ACTIVATED PROTEIN KINASE KINASE KINASE 20"/>
    <property type="match status" value="1"/>
</dbReference>
<gene>
    <name evidence="6" type="ORF">CTheo_6930</name>
</gene>
<keyword evidence="3" id="KW-0418">Kinase</keyword>
<name>A0A5N5QD13_9AGAM</name>
<dbReference type="GO" id="GO:0005524">
    <property type="term" value="F:ATP binding"/>
    <property type="evidence" value="ECO:0007669"/>
    <property type="project" value="UniProtKB-KW"/>
</dbReference>
<proteinExistence type="predicted"/>
<dbReference type="EMBL" id="SSOP01000246">
    <property type="protein sequence ID" value="KAB5589635.1"/>
    <property type="molecule type" value="Genomic_DNA"/>
</dbReference>